<dbReference type="PROSITE" id="PS51354">
    <property type="entry name" value="GLUTAREDOXIN_2"/>
    <property type="match status" value="1"/>
</dbReference>
<dbReference type="Proteomes" id="UP001367030">
    <property type="component" value="Unassembled WGS sequence"/>
</dbReference>
<dbReference type="PANTHER" id="PTHR45694">
    <property type="entry name" value="GLUTAREDOXIN 2"/>
    <property type="match status" value="1"/>
</dbReference>
<sequence length="126" mass="13870">MPRPVLDEAHIHPAIREKLAGSRQTLVREVMAAIAANDVVVVGMAMNPHPKRARKALDQAGVAYKYLEYGSYLGQWRDRNALKMWTGWPTFPMVFVKGVLVGGATEVQKLIASGELKTMIAARARG</sequence>
<evidence type="ECO:0000313" key="3">
    <source>
        <dbReference type="EMBL" id="MEJ8859480.1"/>
    </source>
</evidence>
<comment type="similarity">
    <text evidence="1">Belongs to the glutaredoxin family.</text>
</comment>
<evidence type="ECO:0000313" key="4">
    <source>
        <dbReference type="Proteomes" id="UP001367030"/>
    </source>
</evidence>
<dbReference type="PANTHER" id="PTHR45694:SF5">
    <property type="entry name" value="GLUTAREDOXIN 2"/>
    <property type="match status" value="1"/>
</dbReference>
<dbReference type="Pfam" id="PF00462">
    <property type="entry name" value="Glutaredoxin"/>
    <property type="match status" value="1"/>
</dbReference>
<dbReference type="Gene3D" id="3.40.30.10">
    <property type="entry name" value="Glutaredoxin"/>
    <property type="match status" value="1"/>
</dbReference>
<keyword evidence="4" id="KW-1185">Reference proteome</keyword>
<dbReference type="InterPro" id="IPR002109">
    <property type="entry name" value="Glutaredoxin"/>
</dbReference>
<name>A0ABU8XHY1_9BURK</name>
<dbReference type="CDD" id="cd02066">
    <property type="entry name" value="GRX_family"/>
    <property type="match status" value="1"/>
</dbReference>
<proteinExistence type="inferred from homology"/>
<organism evidence="3 4">
    <name type="scientific">Variovorax robiniae</name>
    <dbReference type="NCBI Taxonomy" id="1836199"/>
    <lineage>
        <taxon>Bacteria</taxon>
        <taxon>Pseudomonadati</taxon>
        <taxon>Pseudomonadota</taxon>
        <taxon>Betaproteobacteria</taxon>
        <taxon>Burkholderiales</taxon>
        <taxon>Comamonadaceae</taxon>
        <taxon>Variovorax</taxon>
    </lineage>
</organism>
<feature type="domain" description="Glutaredoxin" evidence="2">
    <location>
        <begin position="45"/>
        <end position="101"/>
    </location>
</feature>
<dbReference type="EMBL" id="JBBKZS010000029">
    <property type="protein sequence ID" value="MEJ8859480.1"/>
    <property type="molecule type" value="Genomic_DNA"/>
</dbReference>
<gene>
    <name evidence="3" type="ORF">WKW79_33290</name>
</gene>
<dbReference type="InterPro" id="IPR036249">
    <property type="entry name" value="Thioredoxin-like_sf"/>
</dbReference>
<reference evidence="3 4" key="1">
    <citation type="submission" date="2024-03" db="EMBL/GenBank/DDBJ databases">
        <title>Novel species of the genus Variovorax.</title>
        <authorList>
            <person name="Liu Q."/>
            <person name="Xin Y.-H."/>
        </authorList>
    </citation>
    <scope>NUCLEOTIDE SEQUENCE [LARGE SCALE GENOMIC DNA]</scope>
    <source>
        <strain evidence="3 4">KACC 18901</strain>
    </source>
</reference>
<comment type="caution">
    <text evidence="3">The sequence shown here is derived from an EMBL/GenBank/DDBJ whole genome shotgun (WGS) entry which is preliminary data.</text>
</comment>
<dbReference type="SUPFAM" id="SSF52833">
    <property type="entry name" value="Thioredoxin-like"/>
    <property type="match status" value="1"/>
</dbReference>
<protein>
    <submittedName>
        <fullName evidence="3">Glutaredoxin</fullName>
    </submittedName>
</protein>
<dbReference type="RefSeq" id="WP_340339519.1">
    <property type="nucleotide sequence ID" value="NZ_JBBKZS010000029.1"/>
</dbReference>
<accession>A0ABU8XHY1</accession>
<evidence type="ECO:0000259" key="2">
    <source>
        <dbReference type="Pfam" id="PF00462"/>
    </source>
</evidence>
<evidence type="ECO:0000256" key="1">
    <source>
        <dbReference type="ARBA" id="ARBA00007787"/>
    </source>
</evidence>